<comment type="caution">
    <text evidence="1">The sequence shown here is derived from an EMBL/GenBank/DDBJ whole genome shotgun (WGS) entry which is preliminary data.</text>
</comment>
<name>A0A9P9X1L1_9PEZI</name>
<dbReference type="AlphaFoldDB" id="A0A9P9X1L1"/>
<dbReference type="Proteomes" id="UP001056436">
    <property type="component" value="Unassembled WGS sequence"/>
</dbReference>
<evidence type="ECO:0000313" key="2">
    <source>
        <dbReference type="Proteomes" id="UP001056436"/>
    </source>
</evidence>
<dbReference type="EMBL" id="SDAQ01000185">
    <property type="protein sequence ID" value="KAI3531449.1"/>
    <property type="molecule type" value="Genomic_DNA"/>
</dbReference>
<dbReference type="OrthoDB" id="4846212at2759"/>
<gene>
    <name evidence="1" type="ORF">CABS02_14159</name>
</gene>
<reference evidence="1" key="1">
    <citation type="submission" date="2019-01" db="EMBL/GenBank/DDBJ databases">
        <title>Colletotrichum abscissum LGMF1257.</title>
        <authorList>
            <person name="Baroncelli R."/>
        </authorList>
    </citation>
    <scope>NUCLEOTIDE SEQUENCE</scope>
    <source>
        <strain evidence="1">Ca142</strain>
    </source>
</reference>
<accession>A0A9P9X1L1</accession>
<keyword evidence="2" id="KW-1185">Reference proteome</keyword>
<sequence length="44" mass="4790">MQAAVARTNREAVQALVTGIVANHNTRIVQESPDWGGRPFEPMA</sequence>
<evidence type="ECO:0000313" key="1">
    <source>
        <dbReference type="EMBL" id="KAI3531449.1"/>
    </source>
</evidence>
<organism evidence="1 2">
    <name type="scientific">Colletotrichum abscissum</name>
    <dbReference type="NCBI Taxonomy" id="1671311"/>
    <lineage>
        <taxon>Eukaryota</taxon>
        <taxon>Fungi</taxon>
        <taxon>Dikarya</taxon>
        <taxon>Ascomycota</taxon>
        <taxon>Pezizomycotina</taxon>
        <taxon>Sordariomycetes</taxon>
        <taxon>Hypocreomycetidae</taxon>
        <taxon>Glomerellales</taxon>
        <taxon>Glomerellaceae</taxon>
        <taxon>Colletotrichum</taxon>
        <taxon>Colletotrichum acutatum species complex</taxon>
    </lineage>
</organism>
<protein>
    <submittedName>
        <fullName evidence="1">Uncharacterized protein</fullName>
    </submittedName>
</protein>
<proteinExistence type="predicted"/>